<dbReference type="PANTHER" id="PTHR45339">
    <property type="entry name" value="HYBRID SIGNAL TRANSDUCTION HISTIDINE KINASE J"/>
    <property type="match status" value="1"/>
</dbReference>
<dbReference type="GO" id="GO:0016020">
    <property type="term" value="C:membrane"/>
    <property type="evidence" value="ECO:0007669"/>
    <property type="project" value="UniProtKB-SubCell"/>
</dbReference>
<dbReference type="PROSITE" id="PS50110">
    <property type="entry name" value="RESPONSE_REGULATORY"/>
    <property type="match status" value="1"/>
</dbReference>
<keyword evidence="4 12" id="KW-0597">Phosphoprotein</keyword>
<keyword evidence="5" id="KW-0808">Transferase</keyword>
<dbReference type="SUPFAM" id="SSF55785">
    <property type="entry name" value="PYP-like sensor domain (PAS domain)"/>
    <property type="match status" value="1"/>
</dbReference>
<evidence type="ECO:0000256" key="9">
    <source>
        <dbReference type="ARBA" id="ARBA00023012"/>
    </source>
</evidence>
<dbReference type="InterPro" id="IPR011006">
    <property type="entry name" value="CheY-like_superfamily"/>
</dbReference>
<dbReference type="SMART" id="SM00448">
    <property type="entry name" value="REC"/>
    <property type="match status" value="1"/>
</dbReference>
<organism evidence="18">
    <name type="scientific">Vecturithrix granuli</name>
    <dbReference type="NCBI Taxonomy" id="1499967"/>
    <lineage>
        <taxon>Bacteria</taxon>
        <taxon>Candidatus Moduliflexota</taxon>
        <taxon>Candidatus Vecturitrichia</taxon>
        <taxon>Candidatus Vecturitrichales</taxon>
        <taxon>Candidatus Vecturitrichaceae</taxon>
        <taxon>Candidatus Vecturithrix</taxon>
    </lineage>
</organism>
<feature type="domain" description="Histidine kinase" evidence="15">
    <location>
        <begin position="368"/>
        <end position="603"/>
    </location>
</feature>
<keyword evidence="10 14" id="KW-0472">Membrane</keyword>
<dbReference type="InterPro" id="IPR003594">
    <property type="entry name" value="HATPase_dom"/>
</dbReference>
<keyword evidence="11" id="KW-0131">Cell cycle</keyword>
<comment type="catalytic activity">
    <reaction evidence="1">
        <text>ATP + protein L-histidine = ADP + protein N-phospho-L-histidine.</text>
        <dbReference type="EC" id="2.7.13.3"/>
    </reaction>
</comment>
<gene>
    <name evidence="18" type="ORF">U27_04468</name>
</gene>
<dbReference type="CDD" id="cd00082">
    <property type="entry name" value="HisKA"/>
    <property type="match status" value="1"/>
</dbReference>
<dbReference type="SMART" id="SM00387">
    <property type="entry name" value="HATPase_c"/>
    <property type="match status" value="1"/>
</dbReference>
<dbReference type="FunFam" id="1.10.287.130:FF:000038">
    <property type="entry name" value="Sensory transduction histidine kinase"/>
    <property type="match status" value="1"/>
</dbReference>
<evidence type="ECO:0000256" key="6">
    <source>
        <dbReference type="ARBA" id="ARBA00022741"/>
    </source>
</evidence>
<dbReference type="InterPro" id="IPR036097">
    <property type="entry name" value="HisK_dim/P_sf"/>
</dbReference>
<feature type="domain" description="PAC" evidence="17">
    <location>
        <begin position="298"/>
        <end position="350"/>
    </location>
</feature>
<dbReference type="STRING" id="1499967.U27_04468"/>
<evidence type="ECO:0000259" key="15">
    <source>
        <dbReference type="PROSITE" id="PS50109"/>
    </source>
</evidence>
<evidence type="ECO:0000256" key="7">
    <source>
        <dbReference type="ARBA" id="ARBA00022777"/>
    </source>
</evidence>
<keyword evidence="6" id="KW-0547">Nucleotide-binding</keyword>
<evidence type="ECO:0000256" key="1">
    <source>
        <dbReference type="ARBA" id="ARBA00000085"/>
    </source>
</evidence>
<evidence type="ECO:0000256" key="2">
    <source>
        <dbReference type="ARBA" id="ARBA00004370"/>
    </source>
</evidence>
<feature type="transmembrane region" description="Helical" evidence="14">
    <location>
        <begin position="190"/>
        <end position="213"/>
    </location>
</feature>
<dbReference type="Proteomes" id="UP000030661">
    <property type="component" value="Unassembled WGS sequence"/>
</dbReference>
<evidence type="ECO:0000256" key="3">
    <source>
        <dbReference type="ARBA" id="ARBA00012438"/>
    </source>
</evidence>
<dbReference type="FunFam" id="3.30.565.10:FF:000010">
    <property type="entry name" value="Sensor histidine kinase RcsC"/>
    <property type="match status" value="1"/>
</dbReference>
<feature type="coiled-coil region" evidence="13">
    <location>
        <begin position="338"/>
        <end position="368"/>
    </location>
</feature>
<dbReference type="InterPro" id="IPR001789">
    <property type="entry name" value="Sig_transdc_resp-reg_receiver"/>
</dbReference>
<dbReference type="InterPro" id="IPR003661">
    <property type="entry name" value="HisK_dim/P_dom"/>
</dbReference>
<dbReference type="NCBIfam" id="TIGR00229">
    <property type="entry name" value="sensory_box"/>
    <property type="match status" value="1"/>
</dbReference>
<dbReference type="Gene3D" id="1.10.287.130">
    <property type="match status" value="1"/>
</dbReference>
<dbReference type="InterPro" id="IPR004358">
    <property type="entry name" value="Sig_transdc_His_kin-like_C"/>
</dbReference>
<dbReference type="Pfam" id="PF00072">
    <property type="entry name" value="Response_reg"/>
    <property type="match status" value="1"/>
</dbReference>
<dbReference type="CDD" id="cd16922">
    <property type="entry name" value="HATPase_EvgS-ArcB-TorS-like"/>
    <property type="match status" value="1"/>
</dbReference>
<proteinExistence type="predicted"/>
<dbReference type="eggNOG" id="COG2205">
    <property type="taxonomic scope" value="Bacteria"/>
</dbReference>
<sequence>MDMPPGSSHSKIIVYLGFAGAILILITLGIDVMIYQNMNELHRSDQEKLNIYKTVELLRRMEANLNIALVSHRDFLLTGQEEHLQIFLHNRPIIRQEIRQLRQLLESTNGDYDELDRFEALVERELETLQRVLEIRKTAEAVPEFQGEKLTPVQFFLEDIQHVLAEITAKENILLVSVLEKSQATSQQNFFIVILGNITAFILSFGSIFLLNLQIKRRLQVERALRIERDRLETVTHNIGAGLIVMSNTSTILWVNHVMKQMFGPIEGKAYHDIFPEYQTEKNTPIFQLDRREGKVNTVSEKELSDIHQHKNWFQTITTPINDEQNQPMAILELYVPINERKQMEESLKQAKERAEAANHAKSEFLANMSHELRTPLNGILGYTQILQRDTALSDKQRHAIAVIHKSGEHLLTLINDILDLSKIEAGKIELDWAEFELTSSLKTVVEMIQIRASQKGIAFLYQENPEIPQIVYGDEKRLRQILLNLLSNAVKFTEKGQVVLRVIPQAEGKTNETPFTPPAPAGFQPARLRFEVEDTGIGIPEEKIQEIFEPFHQVGIARLQKEGTGLGLTISQRIARLIGSTLHVQSRPGEGSLFWFDLCLPCKEHVNKLSQETPRLNIIGFRLSAADRKQGALRILLADDNQDNRSMLKEFLLSLGFEVTEALNGQDVLEKFESFHPDLILIDIRMPSIDGLEATRRLRQLPGGHAVIVIGVSAASIQHLEQQFLATGGNDFLRKPVQFELLLEKIKQHSGLEWIYAPEQASTPALDLSQPCETLLPAIPTKVELQELLKLANMQCITGLQKYTSTLKAKNPDYLPFIVQIERFTDRFQFRKISECITQHLQQHEGNNDKP</sequence>
<dbReference type="InterPro" id="IPR000700">
    <property type="entry name" value="PAS-assoc_C"/>
</dbReference>
<dbReference type="PANTHER" id="PTHR45339:SF1">
    <property type="entry name" value="HYBRID SIGNAL TRANSDUCTION HISTIDINE KINASE J"/>
    <property type="match status" value="1"/>
</dbReference>
<evidence type="ECO:0000256" key="4">
    <source>
        <dbReference type="ARBA" id="ARBA00022553"/>
    </source>
</evidence>
<evidence type="ECO:0000256" key="11">
    <source>
        <dbReference type="ARBA" id="ARBA00023306"/>
    </source>
</evidence>
<name>A0A081BYU6_VECG1</name>
<dbReference type="SUPFAM" id="SSF55874">
    <property type="entry name" value="ATPase domain of HSP90 chaperone/DNA topoisomerase II/histidine kinase"/>
    <property type="match status" value="1"/>
</dbReference>
<keyword evidence="14" id="KW-0812">Transmembrane</keyword>
<evidence type="ECO:0000313" key="18">
    <source>
        <dbReference type="EMBL" id="GAK57501.1"/>
    </source>
</evidence>
<keyword evidence="13" id="KW-0175">Coiled coil</keyword>
<protein>
    <recommendedName>
        <fullName evidence="3">histidine kinase</fullName>
        <ecNumber evidence="3">2.7.13.3</ecNumber>
    </recommendedName>
</protein>
<keyword evidence="7 18" id="KW-0418">Kinase</keyword>
<dbReference type="Gene3D" id="3.30.450.20">
    <property type="entry name" value="PAS domain"/>
    <property type="match status" value="1"/>
</dbReference>
<dbReference type="InterPro" id="IPR036890">
    <property type="entry name" value="HATPase_C_sf"/>
</dbReference>
<dbReference type="HOGENOM" id="CLU_000445_114_15_0"/>
<comment type="subcellular location">
    <subcellularLocation>
        <location evidence="2">Membrane</location>
    </subcellularLocation>
</comment>
<evidence type="ECO:0000256" key="5">
    <source>
        <dbReference type="ARBA" id="ARBA00022679"/>
    </source>
</evidence>
<dbReference type="PROSITE" id="PS50113">
    <property type="entry name" value="PAC"/>
    <property type="match status" value="1"/>
</dbReference>
<dbReference type="PROSITE" id="PS50109">
    <property type="entry name" value="HIS_KIN"/>
    <property type="match status" value="1"/>
</dbReference>
<evidence type="ECO:0000256" key="13">
    <source>
        <dbReference type="SAM" id="Coils"/>
    </source>
</evidence>
<accession>A0A081BYU6</accession>
<dbReference type="SMART" id="SM00388">
    <property type="entry name" value="HisKA"/>
    <property type="match status" value="1"/>
</dbReference>
<keyword evidence="14" id="KW-1133">Transmembrane helix</keyword>
<evidence type="ECO:0000256" key="10">
    <source>
        <dbReference type="ARBA" id="ARBA00023136"/>
    </source>
</evidence>
<evidence type="ECO:0000256" key="12">
    <source>
        <dbReference type="PROSITE-ProRule" id="PRU00169"/>
    </source>
</evidence>
<dbReference type="CDD" id="cd17546">
    <property type="entry name" value="REC_hyHK_CKI1_RcsC-like"/>
    <property type="match status" value="1"/>
</dbReference>
<evidence type="ECO:0000259" key="17">
    <source>
        <dbReference type="PROSITE" id="PS50113"/>
    </source>
</evidence>
<keyword evidence="8" id="KW-0067">ATP-binding</keyword>
<dbReference type="Pfam" id="PF00512">
    <property type="entry name" value="HisKA"/>
    <property type="match status" value="1"/>
</dbReference>
<dbReference type="Pfam" id="PF02518">
    <property type="entry name" value="HATPase_c"/>
    <property type="match status" value="1"/>
</dbReference>
<evidence type="ECO:0000256" key="8">
    <source>
        <dbReference type="ARBA" id="ARBA00022840"/>
    </source>
</evidence>
<evidence type="ECO:0000259" key="16">
    <source>
        <dbReference type="PROSITE" id="PS50110"/>
    </source>
</evidence>
<evidence type="ECO:0000256" key="14">
    <source>
        <dbReference type="SAM" id="Phobius"/>
    </source>
</evidence>
<dbReference type="PRINTS" id="PR00344">
    <property type="entry name" value="BCTRLSENSOR"/>
</dbReference>
<feature type="transmembrane region" description="Helical" evidence="14">
    <location>
        <begin position="234"/>
        <end position="255"/>
    </location>
</feature>
<dbReference type="EC" id="2.7.13.3" evidence="3"/>
<evidence type="ECO:0000313" key="19">
    <source>
        <dbReference type="Proteomes" id="UP000030661"/>
    </source>
</evidence>
<dbReference type="InterPro" id="IPR005467">
    <property type="entry name" value="His_kinase_dom"/>
</dbReference>
<dbReference type="GO" id="GO:0005524">
    <property type="term" value="F:ATP binding"/>
    <property type="evidence" value="ECO:0007669"/>
    <property type="project" value="UniProtKB-KW"/>
</dbReference>
<feature type="domain" description="Response regulatory" evidence="16">
    <location>
        <begin position="635"/>
        <end position="751"/>
    </location>
</feature>
<dbReference type="SUPFAM" id="SSF52172">
    <property type="entry name" value="CheY-like"/>
    <property type="match status" value="1"/>
</dbReference>
<dbReference type="Gene3D" id="3.40.50.2300">
    <property type="match status" value="1"/>
</dbReference>
<dbReference type="InterPro" id="IPR035965">
    <property type="entry name" value="PAS-like_dom_sf"/>
</dbReference>
<feature type="transmembrane region" description="Helical" evidence="14">
    <location>
        <begin position="12"/>
        <end position="35"/>
    </location>
</feature>
<feature type="modified residue" description="4-aspartylphosphate" evidence="12">
    <location>
        <position position="684"/>
    </location>
</feature>
<dbReference type="GO" id="GO:0000155">
    <property type="term" value="F:phosphorelay sensor kinase activity"/>
    <property type="evidence" value="ECO:0007669"/>
    <property type="project" value="InterPro"/>
</dbReference>
<dbReference type="Gene3D" id="3.30.565.10">
    <property type="entry name" value="Histidine kinase-like ATPase, C-terminal domain"/>
    <property type="match status" value="1"/>
</dbReference>
<reference evidence="18" key="1">
    <citation type="journal article" date="2015" name="PeerJ">
        <title>First genomic representation of candidate bacterial phylum KSB3 points to enhanced environmental sensing as a trigger of wastewater bulking.</title>
        <authorList>
            <person name="Sekiguchi Y."/>
            <person name="Ohashi A."/>
            <person name="Parks D.H."/>
            <person name="Yamauchi T."/>
            <person name="Tyson G.W."/>
            <person name="Hugenholtz P."/>
        </authorList>
    </citation>
    <scope>NUCLEOTIDE SEQUENCE [LARGE SCALE GENOMIC DNA]</scope>
</reference>
<dbReference type="Pfam" id="PF05227">
    <property type="entry name" value="CHASE3"/>
    <property type="match status" value="1"/>
</dbReference>
<dbReference type="AlphaFoldDB" id="A0A081BYU6"/>
<dbReference type="EMBL" id="DF820466">
    <property type="protein sequence ID" value="GAK57501.1"/>
    <property type="molecule type" value="Genomic_DNA"/>
</dbReference>
<keyword evidence="19" id="KW-1185">Reference proteome</keyword>
<keyword evidence="9" id="KW-0902">Two-component regulatory system</keyword>
<dbReference type="SUPFAM" id="SSF47384">
    <property type="entry name" value="Homodimeric domain of signal transducing histidine kinase"/>
    <property type="match status" value="1"/>
</dbReference>
<dbReference type="InterPro" id="IPR007891">
    <property type="entry name" value="CHASE3"/>
</dbReference>
<dbReference type="InterPro" id="IPR000014">
    <property type="entry name" value="PAS"/>
</dbReference>